<feature type="region of interest" description="Disordered" evidence="1">
    <location>
        <begin position="27"/>
        <end position="50"/>
    </location>
</feature>
<sequence>MAPHKSKLSKMDERTQQAHIHIVNVKAHNSRYENERKKEKGAVDDDTALSKISKRNTQKNWFGKLLRRHKQKSHQIPVQYTPGFDQKRHDSPTGYRNETNSLKTQSILNKILLKMQVMSAYPIIKDHLPEVHHSIIRLANQDVTTPHMVQLTVDLKAVHSDCEDIK</sequence>
<reference evidence="3" key="1">
    <citation type="submission" date="2016-11" db="UniProtKB">
        <authorList>
            <consortium name="WormBaseParasite"/>
        </authorList>
    </citation>
    <scope>IDENTIFICATION</scope>
</reference>
<organism evidence="2 3">
    <name type="scientific">Meloidogyne hapla</name>
    <name type="common">Root-knot nematode worm</name>
    <dbReference type="NCBI Taxonomy" id="6305"/>
    <lineage>
        <taxon>Eukaryota</taxon>
        <taxon>Metazoa</taxon>
        <taxon>Ecdysozoa</taxon>
        <taxon>Nematoda</taxon>
        <taxon>Chromadorea</taxon>
        <taxon>Rhabditida</taxon>
        <taxon>Tylenchina</taxon>
        <taxon>Tylenchomorpha</taxon>
        <taxon>Tylenchoidea</taxon>
        <taxon>Meloidogynidae</taxon>
        <taxon>Meloidogyninae</taxon>
        <taxon>Meloidogyne</taxon>
    </lineage>
</organism>
<name>A0A1I8BJA7_MELHA</name>
<protein>
    <submittedName>
        <fullName evidence="3">RNase H domain-containing protein</fullName>
    </submittedName>
</protein>
<feature type="compositionally biased region" description="Basic and acidic residues" evidence="1">
    <location>
        <begin position="30"/>
        <end position="43"/>
    </location>
</feature>
<evidence type="ECO:0000256" key="1">
    <source>
        <dbReference type="SAM" id="MobiDB-lite"/>
    </source>
</evidence>
<evidence type="ECO:0000313" key="2">
    <source>
        <dbReference type="Proteomes" id="UP000095281"/>
    </source>
</evidence>
<dbReference type="AlphaFoldDB" id="A0A1I8BJA7"/>
<evidence type="ECO:0000313" key="3">
    <source>
        <dbReference type="WBParaSite" id="MhA1_Contig270.frz3.gene24"/>
    </source>
</evidence>
<feature type="region of interest" description="Disordered" evidence="1">
    <location>
        <begin position="67"/>
        <end position="101"/>
    </location>
</feature>
<dbReference type="Proteomes" id="UP000095281">
    <property type="component" value="Unplaced"/>
</dbReference>
<accession>A0A1I8BJA7</accession>
<keyword evidence="2" id="KW-1185">Reference proteome</keyword>
<proteinExistence type="predicted"/>
<dbReference type="WBParaSite" id="MhA1_Contig270.frz3.gene24">
    <property type="protein sequence ID" value="MhA1_Contig270.frz3.gene24"/>
    <property type="gene ID" value="MhA1_Contig270.frz3.gene24"/>
</dbReference>